<dbReference type="PRINTS" id="PR00724">
    <property type="entry name" value="CRBOXYPTASEC"/>
</dbReference>
<dbReference type="PANTHER" id="PTHR11802">
    <property type="entry name" value="SERINE PROTEASE FAMILY S10 SERINE CARBOXYPEPTIDASE"/>
    <property type="match status" value="1"/>
</dbReference>
<dbReference type="RefSeq" id="XP_027769753.1">
    <property type="nucleotide sequence ID" value="XM_027913952.1"/>
</dbReference>
<keyword evidence="3" id="KW-0964">Secreted</keyword>
<comment type="subcellular location">
    <subcellularLocation>
        <location evidence="1">Secreted</location>
    </subcellularLocation>
</comment>
<dbReference type="Proteomes" id="UP000694930">
    <property type="component" value="Chromosome 1"/>
</dbReference>
<name>A0ABM1V1Y5_SOLPN</name>
<dbReference type="Gene3D" id="3.40.50.11320">
    <property type="match status" value="2"/>
</dbReference>
<evidence type="ECO:0000256" key="1">
    <source>
        <dbReference type="ARBA" id="ARBA00004613"/>
    </source>
</evidence>
<dbReference type="Gene3D" id="3.40.50.1820">
    <property type="entry name" value="alpha/beta hydrolase"/>
    <property type="match status" value="2"/>
</dbReference>
<evidence type="ECO:0000256" key="7">
    <source>
        <dbReference type="ARBA" id="ARBA00023180"/>
    </source>
</evidence>
<dbReference type="PANTHER" id="PTHR11802:SF460">
    <property type="entry name" value="CARBOXYPEPTIDASE"/>
    <property type="match status" value="1"/>
</dbReference>
<dbReference type="PROSITE" id="PS00131">
    <property type="entry name" value="CARBOXYPEPT_SER_SER"/>
    <property type="match status" value="2"/>
</dbReference>
<dbReference type="Gene3D" id="6.10.250.940">
    <property type="match status" value="2"/>
</dbReference>
<evidence type="ECO:0000256" key="8">
    <source>
        <dbReference type="RuleBase" id="RU361156"/>
    </source>
</evidence>
<keyword evidence="9" id="KW-1185">Reference proteome</keyword>
<reference evidence="9" key="1">
    <citation type="journal article" date="2014" name="Nat. Genet.">
        <title>The genome of the stress-tolerant wild tomato species Solanum pennellii.</title>
        <authorList>
            <person name="Bolger A."/>
            <person name="Scossa F."/>
            <person name="Bolger M.E."/>
            <person name="Lanz C."/>
            <person name="Maumus F."/>
            <person name="Tohge T."/>
            <person name="Quesneville H."/>
            <person name="Alseekh S."/>
            <person name="Sorensen I."/>
            <person name="Lichtenstein G."/>
            <person name="Fich E.A."/>
            <person name="Conte M."/>
            <person name="Keller H."/>
            <person name="Schneeberger K."/>
            <person name="Schwacke R."/>
            <person name="Ofner I."/>
            <person name="Vrebalov J."/>
            <person name="Xu Y."/>
            <person name="Osorio S."/>
            <person name="Aflitos S.A."/>
            <person name="Schijlen E."/>
            <person name="Jimenez-Gomez J.M."/>
            <person name="Ryngajllo M."/>
            <person name="Kimura S."/>
            <person name="Kumar R."/>
            <person name="Koenig D."/>
            <person name="Headland L.R."/>
            <person name="Maloof J.N."/>
            <person name="Sinha N."/>
            <person name="van Ham R.C."/>
            <person name="Lankhorst R.K."/>
            <person name="Mao L."/>
            <person name="Vogel A."/>
            <person name="Arsova B."/>
            <person name="Panstruga R."/>
            <person name="Fei Z."/>
            <person name="Rose J.K."/>
            <person name="Zamir D."/>
            <person name="Carrari F."/>
            <person name="Giovannoni J.J."/>
            <person name="Weigel D."/>
            <person name="Usadel B."/>
            <person name="Fernie A.R."/>
        </authorList>
    </citation>
    <scope>NUCLEOTIDE SEQUENCE [LARGE SCALE GENOMIC DNA]</scope>
    <source>
        <strain evidence="9">cv. LA0716</strain>
    </source>
</reference>
<protein>
    <recommendedName>
        <fullName evidence="8">Carboxypeptidase</fullName>
        <ecNumber evidence="8">3.4.16.-</ecNumber>
    </recommendedName>
</protein>
<reference evidence="10" key="2">
    <citation type="submission" date="2025-08" db="UniProtKB">
        <authorList>
            <consortium name="RefSeq"/>
        </authorList>
    </citation>
    <scope>IDENTIFICATION</scope>
</reference>
<dbReference type="InterPro" id="IPR001563">
    <property type="entry name" value="Peptidase_S10"/>
</dbReference>
<keyword evidence="4 8" id="KW-0121">Carboxypeptidase</keyword>
<dbReference type="GeneID" id="107026266"/>
<dbReference type="InterPro" id="IPR018202">
    <property type="entry name" value="Ser_caboxypep_ser_AS"/>
</dbReference>
<evidence type="ECO:0000313" key="9">
    <source>
        <dbReference type="Proteomes" id="UP000694930"/>
    </source>
</evidence>
<evidence type="ECO:0000256" key="6">
    <source>
        <dbReference type="ARBA" id="ARBA00022801"/>
    </source>
</evidence>
<dbReference type="EC" id="3.4.16.-" evidence="8"/>
<dbReference type="PROSITE" id="PS00560">
    <property type="entry name" value="CARBOXYPEPT_SER_HIS"/>
    <property type="match status" value="2"/>
</dbReference>
<keyword evidence="5 8" id="KW-0645">Protease</keyword>
<evidence type="ECO:0000256" key="2">
    <source>
        <dbReference type="ARBA" id="ARBA00009431"/>
    </source>
</evidence>
<dbReference type="InterPro" id="IPR029058">
    <property type="entry name" value="AB_hydrolase_fold"/>
</dbReference>
<keyword evidence="7" id="KW-0325">Glycoprotein</keyword>
<evidence type="ECO:0000256" key="5">
    <source>
        <dbReference type="ARBA" id="ARBA00022670"/>
    </source>
</evidence>
<accession>A0ABM1V1Y5</accession>
<evidence type="ECO:0000256" key="3">
    <source>
        <dbReference type="ARBA" id="ARBA00022525"/>
    </source>
</evidence>
<dbReference type="Pfam" id="PF00450">
    <property type="entry name" value="Peptidase_S10"/>
    <property type="match status" value="2"/>
</dbReference>
<gene>
    <name evidence="10" type="primary">LOC107026266</name>
</gene>
<dbReference type="SUPFAM" id="SSF53474">
    <property type="entry name" value="alpha/beta-Hydrolases"/>
    <property type="match status" value="2"/>
</dbReference>
<sequence>MEKQHMKYTFLTKLNFFFLVTLIFHVLIVHGFQIDNQARRLMSWRRSKIRSRVINSYQDETWSTKNIVFDIDDEEELHVGNMEDDLIKYGLPGQPKLNVKFNQYAGYVNVDEKNGRSLFYYFAESASGNASSKPLVLWLNGGPGCSSLGFGAMLELGPFGVKPDGKTLYSRTFAWNKVANVMFLESPAGVGFSYSNTSSDYAQSGDKRTAQDAYRFLVNWFKRFPHYKSRDFYIMGESYAGFYVPELADIIVKSNMLATTNSKIQFKGIMIGNGIMNDVTDEKGQLDYLWSHALISDETHLGIQQHCKTQTDETKICEQFQSTAQTEFGNIDPYNIYGPICPLDDDDSSSSSSRRRIFKKNGYDPCEQHYVRHYLNLPQVQKALHANLPNRWESCSDLTWKDSPSSMFPIYNRLIASGLRILLFSGDVDAVVSVTSTRYSISAMNLTVIKPWHVWHDDTKEVAGYMVVYDGLAFATVRGAGHQVPQFQPRRAFALLNMFFANHFSTFLILLRKKMKVTSVLQLSLSLILCYLSTQKCYAGEADVVREFLKARRVKSTPSINSGLAAAEKRRAVFVSQVGSKEDDKISALPGQPSGVSFDQYSGYVTVDADAGRALFYYFTESTQDPSTKPLVLWLNGGPGCSSFGAGAMMELGPFRVNKDGKTLWLNPFAWNNVANILFLESPAGVGFSYSNTSSDYTTGDEKTRQDSFTFLINWMERFPEYKHRDFYITGESYAGHYVPQLAQLILSYKKTEPNLVINLQGLATGNGIIDDETMNSGTYDFYWTHALISDEVHDGIVLNCNFSAETTSEACNEYIKQADSCQGNIYAYNTYSQLCNSSAYTSLPIHGFDPCSADYVENYLNTAEVQKALNVKDAPYSWDSCNGFIFGSWQDSPHSVLPVFQELMQSGIRVWIYSGDIDHMLSVTTSTYAINKIKPPVKTPWYPWFFQGEVGGYAVEYENLTFVTVRGAGHFVPSYQPGRALTMFSSFINGTLPPHLH</sequence>
<comment type="similarity">
    <text evidence="2 8">Belongs to the peptidase S10 family.</text>
</comment>
<keyword evidence="6 8" id="KW-0378">Hydrolase</keyword>
<dbReference type="InterPro" id="IPR033124">
    <property type="entry name" value="Ser_caboxypep_his_AS"/>
</dbReference>
<evidence type="ECO:0000313" key="10">
    <source>
        <dbReference type="RefSeq" id="XP_027769753.1"/>
    </source>
</evidence>
<evidence type="ECO:0000256" key="4">
    <source>
        <dbReference type="ARBA" id="ARBA00022645"/>
    </source>
</evidence>
<proteinExistence type="inferred from homology"/>
<organism evidence="9 10">
    <name type="scientific">Solanum pennellii</name>
    <name type="common">Tomato</name>
    <name type="synonym">Lycopersicon pennellii</name>
    <dbReference type="NCBI Taxonomy" id="28526"/>
    <lineage>
        <taxon>Eukaryota</taxon>
        <taxon>Viridiplantae</taxon>
        <taxon>Streptophyta</taxon>
        <taxon>Embryophyta</taxon>
        <taxon>Tracheophyta</taxon>
        <taxon>Spermatophyta</taxon>
        <taxon>Magnoliopsida</taxon>
        <taxon>eudicotyledons</taxon>
        <taxon>Gunneridae</taxon>
        <taxon>Pentapetalae</taxon>
        <taxon>asterids</taxon>
        <taxon>lamiids</taxon>
        <taxon>Solanales</taxon>
        <taxon>Solanaceae</taxon>
        <taxon>Solanoideae</taxon>
        <taxon>Solaneae</taxon>
        <taxon>Solanum</taxon>
        <taxon>Solanum subgen. Lycopersicon</taxon>
    </lineage>
</organism>